<accession>A0A2V2UX70</accession>
<dbReference type="SMART" id="SM00698">
    <property type="entry name" value="MORN"/>
    <property type="match status" value="9"/>
</dbReference>
<comment type="caution">
    <text evidence="9">The sequence shown here is derived from an EMBL/GenBank/DDBJ whole genome shotgun (WGS) entry which is preliminary data.</text>
</comment>
<keyword evidence="5" id="KW-0282">Flagellum</keyword>
<reference evidence="9 10" key="1">
    <citation type="journal article" date="2018" name="Microb. Genom.">
        <title>Expanding an expanded genome: long-read sequencing of Trypanosoma cruzi.</title>
        <authorList>
            <person name="Berna L."/>
            <person name="Rodriguez M."/>
            <person name="Chiribao M.L."/>
            <person name="Parodi-Talice A."/>
            <person name="Pita S."/>
            <person name="Rijo G."/>
            <person name="Alvarez-Valin F."/>
            <person name="Robello C."/>
        </authorList>
    </citation>
    <scope>NUCLEOTIDE SEQUENCE [LARGE SCALE GENOMIC DNA]</scope>
    <source>
        <strain evidence="9 10">Dm28c</strain>
    </source>
</reference>
<dbReference type="VEuPathDB" id="TriTrypDB:TcBrA4_0089370"/>
<dbReference type="VEuPathDB" id="TriTrypDB:ECC02_002859"/>
<dbReference type="GO" id="GO:0031514">
    <property type="term" value="C:motile cilium"/>
    <property type="evidence" value="ECO:0007669"/>
    <property type="project" value="UniProtKB-SubCell"/>
</dbReference>
<dbReference type="Pfam" id="PF02493">
    <property type="entry name" value="MORN"/>
    <property type="match status" value="9"/>
</dbReference>
<evidence type="ECO:0008006" key="11">
    <source>
        <dbReference type="Google" id="ProtNLM"/>
    </source>
</evidence>
<evidence type="ECO:0000256" key="3">
    <source>
        <dbReference type="ARBA" id="ARBA00022490"/>
    </source>
</evidence>
<dbReference type="SUPFAM" id="SSF82185">
    <property type="entry name" value="Histone H3 K4-specific methyltransferase SET7/9 N-terminal domain"/>
    <property type="match status" value="3"/>
</dbReference>
<evidence type="ECO:0000313" key="9">
    <source>
        <dbReference type="EMBL" id="PWU88644.1"/>
    </source>
</evidence>
<dbReference type="OrthoDB" id="270720at2759"/>
<evidence type="ECO:0000256" key="5">
    <source>
        <dbReference type="ARBA" id="ARBA00022846"/>
    </source>
</evidence>
<dbReference type="VEuPathDB" id="TriTrypDB:Tc_MARK_564"/>
<protein>
    <recommendedName>
        <fullName evidence="11">Phosphatidylinositol-4-phosphate 5-kinase</fullName>
    </recommendedName>
</protein>
<comment type="subcellular location">
    <subcellularLocation>
        <location evidence="1">Cell projection</location>
        <location evidence="1">Cilium</location>
        <location evidence="1">Flagellum</location>
    </subcellularLocation>
    <subcellularLocation>
        <location evidence="2">Cytoplasm</location>
        <location evidence="2">Cytoskeleton</location>
        <location evidence="2">Cilium axoneme</location>
    </subcellularLocation>
</comment>
<name>A0A2V2UX70_TRYCR</name>
<dbReference type="InterPro" id="IPR003409">
    <property type="entry name" value="MORN"/>
</dbReference>
<dbReference type="Proteomes" id="UP000246121">
    <property type="component" value="Unassembled WGS sequence"/>
</dbReference>
<organism evidence="9 10">
    <name type="scientific">Trypanosoma cruzi</name>
    <dbReference type="NCBI Taxonomy" id="5693"/>
    <lineage>
        <taxon>Eukaryota</taxon>
        <taxon>Discoba</taxon>
        <taxon>Euglenozoa</taxon>
        <taxon>Kinetoplastea</taxon>
        <taxon>Metakinetoplastina</taxon>
        <taxon>Trypanosomatida</taxon>
        <taxon>Trypanosomatidae</taxon>
        <taxon>Trypanosoma</taxon>
        <taxon>Schizotrypanum</taxon>
    </lineage>
</organism>
<evidence type="ECO:0000256" key="8">
    <source>
        <dbReference type="ARBA" id="ARBA00023273"/>
    </source>
</evidence>
<evidence type="ECO:0000256" key="6">
    <source>
        <dbReference type="ARBA" id="ARBA00023069"/>
    </source>
</evidence>
<keyword evidence="6" id="KW-0969">Cilium</keyword>
<evidence type="ECO:0000256" key="4">
    <source>
        <dbReference type="ARBA" id="ARBA00022737"/>
    </source>
</evidence>
<dbReference type="VEuPathDB" id="TriTrypDB:TCDM_00584"/>
<dbReference type="PANTHER" id="PTHR46613:SF1">
    <property type="entry name" value="RADIAL SPOKE HEAD 10 HOMOLOG B-RELATED"/>
    <property type="match status" value="1"/>
</dbReference>
<dbReference type="PANTHER" id="PTHR46613">
    <property type="entry name" value="RADIAL SPOKE HEAD 10 HOMOLOG B-RELATED"/>
    <property type="match status" value="1"/>
</dbReference>
<dbReference type="Gene3D" id="2.20.110.10">
    <property type="entry name" value="Histone H3 K4-specific methyltransferase SET7/9 N-terminal domain"/>
    <property type="match status" value="4"/>
</dbReference>
<dbReference type="FunFam" id="2.20.110.10:FF:000002">
    <property type="entry name" value="Phosphatidylinositol 4-phosphate 5-kinase 8"/>
    <property type="match status" value="1"/>
</dbReference>
<keyword evidence="4" id="KW-0677">Repeat</keyword>
<gene>
    <name evidence="9" type="ORF">C4B63_70g62</name>
</gene>
<keyword evidence="7" id="KW-0206">Cytoskeleton</keyword>
<evidence type="ECO:0000256" key="1">
    <source>
        <dbReference type="ARBA" id="ARBA00004230"/>
    </source>
</evidence>
<dbReference type="VEuPathDB" id="TriTrypDB:C3747_44g11"/>
<dbReference type="VEuPathDB" id="TriTrypDB:TcYC6_0044990"/>
<evidence type="ECO:0000256" key="7">
    <source>
        <dbReference type="ARBA" id="ARBA00023212"/>
    </source>
</evidence>
<dbReference type="AlphaFoldDB" id="A0A2V2UX70"/>
<dbReference type="VEuPathDB" id="TriTrypDB:TcG_03398"/>
<evidence type="ECO:0000256" key="2">
    <source>
        <dbReference type="ARBA" id="ARBA00004430"/>
    </source>
</evidence>
<dbReference type="EMBL" id="PRFA01000070">
    <property type="protein sequence ID" value="PWU88644.1"/>
    <property type="molecule type" value="Genomic_DNA"/>
</dbReference>
<dbReference type="VEuPathDB" id="TriTrypDB:TcCLB.504113.41"/>
<dbReference type="VEuPathDB" id="TriTrypDB:C4B63_70g62"/>
<dbReference type="GO" id="GO:0005930">
    <property type="term" value="C:axoneme"/>
    <property type="evidence" value="ECO:0007669"/>
    <property type="project" value="UniProtKB-SubCell"/>
</dbReference>
<sequence>MATENPVAQVYEYLKHVVGAGGTTGAVPAATVRNYFGALDGNRMFHGEGVLYSAMGFCYKGDFVHGSMEGHGQISWNNGISYQGDFYNNAPNGRGIFIWSNGNRYIGEVKNGVCHGNGEMETNRGVYSGGWVSGKRHGMGRQTYAVASFYEGEWAEDKRHGRGKLVYPNGDVYDGMWEKGRRHGLGVMGWKFGTRHYIEVYEGQWSEGVPHGHGRSTYVLYLDADNTPKDFDTPSKFSPPVLSVVNVYEGEYVQGIRHGFGVFYYADGSTYEGEWHRGNKEGRGKCTTSVGASYYGVFRCNEAEELLKDSENAGTLPTVAVADFFGVSDNSLEEAKSSIHMLLLRFNNMLKTLFDSYSGKSVDIKLITTNPNWWRHRFPGHLCIPQYLRMLNDAHVINGCVSIHDVINCVLLTIEKELESEREASFNWWIERKRALYHAIVNFEGCLNYRQFVESLVRLSTIACVGFKATELPKRFTALMEGSLTKEHLTNEPLCPLTRQHESLLLPLLPSLEALFLRIGAKPNLQPCSTISVLPVREFIGFFRDMFVERGISLVDVLNSLFPFDRFKIPGVVPVAICPPRNALGFSMYEKSCGPQEELAAVFVASERRLTFVEFVEAVLGAVRLVGVLDENDMLEKLREIIATKSP</sequence>
<dbReference type="VEuPathDB" id="TriTrypDB:BCY84_12933"/>
<keyword evidence="8" id="KW-0966">Cell projection</keyword>
<dbReference type="VEuPathDB" id="TriTrypDB:TcCLB.506777.90"/>
<proteinExistence type="predicted"/>
<dbReference type="VEuPathDB" id="TriTrypDB:TcCL_ESM01263"/>
<keyword evidence="3" id="KW-0963">Cytoplasm</keyword>
<evidence type="ECO:0000313" key="10">
    <source>
        <dbReference type="Proteomes" id="UP000246121"/>
    </source>
</evidence>
<dbReference type="VEuPathDB" id="TriTrypDB:TCSYLVIO_001718"/>